<dbReference type="GO" id="GO:0016428">
    <property type="term" value="F:tRNA (cytidine-5-)-methyltransferase activity"/>
    <property type="evidence" value="ECO:0007669"/>
    <property type="project" value="TreeGrafter"/>
</dbReference>
<dbReference type="EMBL" id="DSDY01000166">
    <property type="protein sequence ID" value="HDS11049.1"/>
    <property type="molecule type" value="Genomic_DNA"/>
</dbReference>
<dbReference type="InterPro" id="IPR049560">
    <property type="entry name" value="MeTrfase_RsmB-F_NOP2_cat"/>
</dbReference>
<keyword evidence="6" id="KW-0694">RNA-binding</keyword>
<dbReference type="Gene3D" id="3.30.70.1170">
    <property type="entry name" value="Sun protein, domain 3"/>
    <property type="match status" value="1"/>
</dbReference>
<evidence type="ECO:0000256" key="6">
    <source>
        <dbReference type="ARBA" id="ARBA00022884"/>
    </source>
</evidence>
<dbReference type="InterPro" id="IPR023267">
    <property type="entry name" value="RCMT"/>
</dbReference>
<protein>
    <submittedName>
        <fullName evidence="8">RsmB/NOP family class I SAM-dependent RNA methyltransferase</fullName>
    </submittedName>
</protein>
<evidence type="ECO:0000256" key="4">
    <source>
        <dbReference type="ARBA" id="ARBA00022679"/>
    </source>
</evidence>
<dbReference type="PANTHER" id="PTHR22807:SF74">
    <property type="entry name" value="TRNA (CYTOSINE(48)-C(5))-METHYLTRANSFERASE"/>
    <property type="match status" value="1"/>
</dbReference>
<dbReference type="InterPro" id="IPR029063">
    <property type="entry name" value="SAM-dependent_MTases_sf"/>
</dbReference>
<evidence type="ECO:0000256" key="1">
    <source>
        <dbReference type="ARBA" id="ARBA00007494"/>
    </source>
</evidence>
<comment type="caution">
    <text evidence="8">The sequence shown here is derived from an EMBL/GenBank/DDBJ whole genome shotgun (WGS) entry which is preliminary data.</text>
</comment>
<dbReference type="AlphaFoldDB" id="A0A7C1I805"/>
<dbReference type="PANTHER" id="PTHR22807">
    <property type="entry name" value="NOP2 YEAST -RELATED NOL1/NOP2/FMU SUN DOMAIN-CONTAINING"/>
    <property type="match status" value="1"/>
</dbReference>
<dbReference type="CDD" id="cd02440">
    <property type="entry name" value="AdoMet_MTases"/>
    <property type="match status" value="1"/>
</dbReference>
<evidence type="ECO:0000259" key="7">
    <source>
        <dbReference type="PROSITE" id="PS51686"/>
    </source>
</evidence>
<evidence type="ECO:0000256" key="3">
    <source>
        <dbReference type="ARBA" id="ARBA00022603"/>
    </source>
</evidence>
<dbReference type="InterPro" id="IPR011023">
    <property type="entry name" value="Nop2p"/>
</dbReference>
<proteinExistence type="inferred from homology"/>
<evidence type="ECO:0000256" key="5">
    <source>
        <dbReference type="ARBA" id="ARBA00022691"/>
    </source>
</evidence>
<reference evidence="8" key="1">
    <citation type="journal article" date="2020" name="mSystems">
        <title>Genome- and Community-Level Interaction Insights into Carbon Utilization and Element Cycling Functions of Hydrothermarchaeota in Hydrothermal Sediment.</title>
        <authorList>
            <person name="Zhou Z."/>
            <person name="Liu Y."/>
            <person name="Xu W."/>
            <person name="Pan J."/>
            <person name="Luo Z.H."/>
            <person name="Li M."/>
        </authorList>
    </citation>
    <scope>NUCLEOTIDE SEQUENCE [LARGE SCALE GENOMIC DNA]</scope>
    <source>
        <strain evidence="8">SpSt-123</strain>
    </source>
</reference>
<organism evidence="8">
    <name type="scientific">Fervidicoccus fontis</name>
    <dbReference type="NCBI Taxonomy" id="683846"/>
    <lineage>
        <taxon>Archaea</taxon>
        <taxon>Thermoproteota</taxon>
        <taxon>Thermoprotei</taxon>
        <taxon>Fervidicoccales</taxon>
        <taxon>Fervidicoccaceae</taxon>
        <taxon>Fervidicoccus</taxon>
    </lineage>
</organism>
<dbReference type="Pfam" id="PF01189">
    <property type="entry name" value="Methyltr_RsmB-F"/>
    <property type="match status" value="1"/>
</dbReference>
<dbReference type="Pfam" id="PF17125">
    <property type="entry name" value="Methyltr_RsmF_N"/>
    <property type="match status" value="1"/>
</dbReference>
<dbReference type="GO" id="GO:0003723">
    <property type="term" value="F:RNA binding"/>
    <property type="evidence" value="ECO:0007669"/>
    <property type="project" value="UniProtKB-KW"/>
</dbReference>
<keyword evidence="2" id="KW-0963">Cytoplasm</keyword>
<feature type="domain" description="SAM-dependent MTase RsmB/NOP-type" evidence="7">
    <location>
        <begin position="49"/>
        <end position="336"/>
    </location>
</feature>
<keyword evidence="5" id="KW-0949">S-adenosyl-L-methionine</keyword>
<evidence type="ECO:0000256" key="2">
    <source>
        <dbReference type="ARBA" id="ARBA00022490"/>
    </source>
</evidence>
<dbReference type="GO" id="GO:0030488">
    <property type="term" value="P:tRNA methylation"/>
    <property type="evidence" value="ECO:0007669"/>
    <property type="project" value="TreeGrafter"/>
</dbReference>
<name>A0A7C1I805_9CREN</name>
<dbReference type="PRINTS" id="PR02008">
    <property type="entry name" value="RCMTFAMILY"/>
</dbReference>
<dbReference type="InterPro" id="IPR031341">
    <property type="entry name" value="Methyltr_RsmF_N"/>
</dbReference>
<keyword evidence="3 8" id="KW-0489">Methyltransferase</keyword>
<keyword evidence="4 8" id="KW-0808">Transferase</keyword>
<accession>A0A7C1I805</accession>
<dbReference type="PROSITE" id="PS51686">
    <property type="entry name" value="SAM_MT_RSMB_NOP"/>
    <property type="match status" value="1"/>
</dbReference>
<dbReference type="InterPro" id="IPR018314">
    <property type="entry name" value="RsmB/NOL1/NOP2-like_CS"/>
</dbReference>
<gene>
    <name evidence="8" type="ORF">ENO04_05505</name>
</gene>
<dbReference type="Gene3D" id="3.40.50.150">
    <property type="entry name" value="Vaccinia Virus protein VP39"/>
    <property type="match status" value="1"/>
</dbReference>
<sequence length="338" mass="37894">MERTFEKLGLPYPKPSAYALELARKYGYLPYMIERYMHIFGSREELIEFLEAVEKGLPRYIRCNTLAIKNCMDLAERLREVDIIVKPVPWLPHAFRVENNSSAAGRLGSTLEYLLGYYYIQGLGSMAVSIALDPKPGEAVADLAAAPGGKTTHIAQLMNNNGVILSVEKNPVRAMSLSTNIQRMRVKIAAVLVKDILELPIKEKFDKVLLDAPCTGEGLLPIKKERKTSKDLGDIARMHELQVKLLEKSLQFVKPGGVLVYSTCSIAPEENEFVIDKVLSSRSDVELEKITGIMVGSPGLTEFMGYRLRDGLANCLRLYPHRNGSEGFFMCRLRRRGK</sequence>
<evidence type="ECO:0000313" key="8">
    <source>
        <dbReference type="EMBL" id="HDS11049.1"/>
    </source>
</evidence>
<comment type="similarity">
    <text evidence="1">Belongs to the class I-like SAM-binding methyltransferase superfamily. RsmB/NOP family.</text>
</comment>
<dbReference type="SUPFAM" id="SSF53335">
    <property type="entry name" value="S-adenosyl-L-methionine-dependent methyltransferases"/>
    <property type="match status" value="1"/>
</dbReference>
<dbReference type="InterPro" id="IPR001678">
    <property type="entry name" value="MeTrfase_RsmB-F_NOP2_dom"/>
</dbReference>
<dbReference type="NCBIfam" id="TIGR00446">
    <property type="entry name" value="nop2p"/>
    <property type="match status" value="1"/>
</dbReference>
<dbReference type="PROSITE" id="PS01153">
    <property type="entry name" value="NOL1_NOP2_SUN"/>
    <property type="match status" value="1"/>
</dbReference>